<dbReference type="InterPro" id="IPR008598">
    <property type="entry name" value="Di19_Zn-bd"/>
</dbReference>
<dbReference type="SUPFAM" id="SSF57850">
    <property type="entry name" value="RING/U-box"/>
    <property type="match status" value="1"/>
</dbReference>
<evidence type="ECO:0000256" key="4">
    <source>
        <dbReference type="ARBA" id="ARBA00022679"/>
    </source>
</evidence>
<keyword evidence="7" id="KW-0862">Zinc</keyword>
<dbReference type="PANTHER" id="PTHR12268:SF13">
    <property type="entry name" value="E3 UBIQUITIN-PROTEIN LIGASE KCMF1"/>
    <property type="match status" value="1"/>
</dbReference>
<dbReference type="SMART" id="SM00291">
    <property type="entry name" value="ZnF_ZZ"/>
    <property type="match status" value="1"/>
</dbReference>
<keyword evidence="12" id="KW-1185">Reference proteome</keyword>
<name>A0ABN7AD90_9HEMI</name>
<feature type="region of interest" description="Disordered" evidence="9">
    <location>
        <begin position="154"/>
        <end position="178"/>
    </location>
</feature>
<evidence type="ECO:0000256" key="5">
    <source>
        <dbReference type="ARBA" id="ARBA00022723"/>
    </source>
</evidence>
<dbReference type="Pfam" id="PF05605">
    <property type="entry name" value="zf-Di19"/>
    <property type="match status" value="1"/>
</dbReference>
<protein>
    <recommendedName>
        <fullName evidence="3">RING-type E3 ubiquitin transferase</fullName>
        <ecNumber evidence="3">2.3.2.27</ecNumber>
    </recommendedName>
</protein>
<evidence type="ECO:0000256" key="3">
    <source>
        <dbReference type="ARBA" id="ARBA00012483"/>
    </source>
</evidence>
<evidence type="ECO:0000256" key="7">
    <source>
        <dbReference type="ARBA" id="ARBA00022833"/>
    </source>
</evidence>
<reference evidence="11 12" key="1">
    <citation type="submission" date="2023-09" db="EMBL/GenBank/DDBJ databases">
        <title>Nesidiocoris tenuis whole genome shotgun sequence.</title>
        <authorList>
            <person name="Shibata T."/>
            <person name="Shimoda M."/>
            <person name="Kobayashi T."/>
            <person name="Uehara T."/>
        </authorList>
    </citation>
    <scope>NUCLEOTIDE SEQUENCE [LARGE SCALE GENOMIC DNA]</scope>
    <source>
        <strain evidence="11 12">Japan</strain>
    </source>
</reference>
<dbReference type="EMBL" id="AP028910">
    <property type="protein sequence ID" value="BES90245.1"/>
    <property type="molecule type" value="Genomic_DNA"/>
</dbReference>
<evidence type="ECO:0000313" key="11">
    <source>
        <dbReference type="EMBL" id="BES90245.1"/>
    </source>
</evidence>
<feature type="compositionally biased region" description="Pro residues" evidence="9">
    <location>
        <begin position="401"/>
        <end position="413"/>
    </location>
</feature>
<gene>
    <name evidence="11" type="ORF">NTJ_03053</name>
</gene>
<dbReference type="CDD" id="cd02338">
    <property type="entry name" value="ZZ_PCMF_like"/>
    <property type="match status" value="1"/>
</dbReference>
<dbReference type="Pfam" id="PF00569">
    <property type="entry name" value="ZZ"/>
    <property type="match status" value="1"/>
</dbReference>
<evidence type="ECO:0000256" key="9">
    <source>
        <dbReference type="SAM" id="MobiDB-lite"/>
    </source>
</evidence>
<keyword evidence="4" id="KW-0808">Transferase</keyword>
<dbReference type="Proteomes" id="UP001307889">
    <property type="component" value="Chromosome 2"/>
</dbReference>
<evidence type="ECO:0000256" key="1">
    <source>
        <dbReference type="ARBA" id="ARBA00000900"/>
    </source>
</evidence>
<accession>A0ABN7AD90</accession>
<evidence type="ECO:0000256" key="2">
    <source>
        <dbReference type="ARBA" id="ARBA00010938"/>
    </source>
</evidence>
<comment type="similarity">
    <text evidence="2">Belongs to the KCMF1 family.</text>
</comment>
<sequence length="435" mass="47357">MSRHEGVSCDSCLKGNFRGKRYKCLICYDYDLCSVCYEAGSTTTRHTTEHPMQCILTRSDYDLYYGGEAMTGDQPQSFTCPFCGRLGFTEATLHDHVTSEHSDLSYEVVCPICAAIPIGEPNLVTDDFAGHLAMEHRNPSRDLMSFLDEPQNRHSVGVHRSTIPAPSSRSVSSRARRSNMHFSSAGTLASISPSSRDNVDPIAELLSQLSGVRRNQAANPTQLQHLQMQLQLERQQVRAARQQLERMPRRPTGAQQVIAPVGSAPAMGLTSGSSNQDSSSQCPSQLLLSRYLENHLSESELEEAEQVRAEKSFFARHLMLSTLGEQPDDEEITLLPKLPLLRDLPDKLLLEGIKDEQQNSSVQNLSPSPAPSSAASAAAPRSTPTPTASAGARGPSTNSPAPTPAPVLTPAPQIPVNQRRKPVCSVHSESPNSAH</sequence>
<dbReference type="InterPro" id="IPR050774">
    <property type="entry name" value="KCMF1/Dystrophin"/>
</dbReference>
<dbReference type="PROSITE" id="PS50135">
    <property type="entry name" value="ZF_ZZ_2"/>
    <property type="match status" value="1"/>
</dbReference>
<evidence type="ECO:0000259" key="10">
    <source>
        <dbReference type="PROSITE" id="PS50135"/>
    </source>
</evidence>
<evidence type="ECO:0000256" key="8">
    <source>
        <dbReference type="PROSITE-ProRule" id="PRU00228"/>
    </source>
</evidence>
<dbReference type="Gene3D" id="3.30.60.90">
    <property type="match status" value="1"/>
</dbReference>
<organism evidence="11 12">
    <name type="scientific">Nesidiocoris tenuis</name>
    <dbReference type="NCBI Taxonomy" id="355587"/>
    <lineage>
        <taxon>Eukaryota</taxon>
        <taxon>Metazoa</taxon>
        <taxon>Ecdysozoa</taxon>
        <taxon>Arthropoda</taxon>
        <taxon>Hexapoda</taxon>
        <taxon>Insecta</taxon>
        <taxon>Pterygota</taxon>
        <taxon>Neoptera</taxon>
        <taxon>Paraneoptera</taxon>
        <taxon>Hemiptera</taxon>
        <taxon>Heteroptera</taxon>
        <taxon>Panheteroptera</taxon>
        <taxon>Cimicomorpha</taxon>
        <taxon>Miridae</taxon>
        <taxon>Dicyphina</taxon>
        <taxon>Nesidiocoris</taxon>
    </lineage>
</organism>
<dbReference type="EC" id="2.3.2.27" evidence="3"/>
<evidence type="ECO:0000256" key="6">
    <source>
        <dbReference type="ARBA" id="ARBA00022771"/>
    </source>
</evidence>
<dbReference type="PANTHER" id="PTHR12268">
    <property type="entry name" value="E3 UBIQUITIN-PROTEIN LIGASE KCMF1"/>
    <property type="match status" value="1"/>
</dbReference>
<dbReference type="PROSITE" id="PS01357">
    <property type="entry name" value="ZF_ZZ_1"/>
    <property type="match status" value="1"/>
</dbReference>
<comment type="catalytic activity">
    <reaction evidence="1">
        <text>S-ubiquitinyl-[E2 ubiquitin-conjugating enzyme]-L-cysteine + [acceptor protein]-L-lysine = [E2 ubiquitin-conjugating enzyme]-L-cysteine + N(6)-ubiquitinyl-[acceptor protein]-L-lysine.</text>
        <dbReference type="EC" id="2.3.2.27"/>
    </reaction>
</comment>
<proteinExistence type="inferred from homology"/>
<feature type="compositionally biased region" description="Low complexity" evidence="9">
    <location>
        <begin position="371"/>
        <end position="400"/>
    </location>
</feature>
<dbReference type="InterPro" id="IPR000433">
    <property type="entry name" value="Znf_ZZ"/>
</dbReference>
<dbReference type="InterPro" id="IPR043145">
    <property type="entry name" value="Znf_ZZ_sf"/>
</dbReference>
<feature type="domain" description="ZZ-type" evidence="10">
    <location>
        <begin position="4"/>
        <end position="60"/>
    </location>
</feature>
<keyword evidence="5" id="KW-0479">Metal-binding</keyword>
<keyword evidence="6 8" id="KW-0863">Zinc-finger</keyword>
<feature type="region of interest" description="Disordered" evidence="9">
    <location>
        <begin position="355"/>
        <end position="435"/>
    </location>
</feature>
<evidence type="ECO:0000313" key="12">
    <source>
        <dbReference type="Proteomes" id="UP001307889"/>
    </source>
</evidence>